<dbReference type="InterPro" id="IPR011765">
    <property type="entry name" value="Pept_M16_N"/>
</dbReference>
<keyword evidence="5" id="KW-1185">Reference proteome</keyword>
<feature type="domain" description="Peptidase M16 N-terminal" evidence="2">
    <location>
        <begin position="53"/>
        <end position="184"/>
    </location>
</feature>
<dbReference type="Pfam" id="PF00675">
    <property type="entry name" value="Peptidase_M16"/>
    <property type="match status" value="1"/>
</dbReference>
<dbReference type="InterPro" id="IPR050361">
    <property type="entry name" value="MPP/UQCRC_Complex"/>
</dbReference>
<protein>
    <submittedName>
        <fullName evidence="4">Insulinase family protein</fullName>
    </submittedName>
</protein>
<feature type="chain" id="PRO_5046978151" evidence="1">
    <location>
        <begin position="21"/>
        <end position="688"/>
    </location>
</feature>
<organism evidence="4 5">
    <name type="scientific">Gillisia lutea</name>
    <dbReference type="NCBI Taxonomy" id="2909668"/>
    <lineage>
        <taxon>Bacteria</taxon>
        <taxon>Pseudomonadati</taxon>
        <taxon>Bacteroidota</taxon>
        <taxon>Flavobacteriia</taxon>
        <taxon>Flavobacteriales</taxon>
        <taxon>Flavobacteriaceae</taxon>
        <taxon>Gillisia</taxon>
    </lineage>
</organism>
<dbReference type="Gene3D" id="3.30.830.10">
    <property type="entry name" value="Metalloenzyme, LuxS/M16 peptidase-like"/>
    <property type="match status" value="2"/>
</dbReference>
<proteinExistence type="predicted"/>
<dbReference type="Pfam" id="PF05193">
    <property type="entry name" value="Peptidase_M16_C"/>
    <property type="match status" value="1"/>
</dbReference>
<evidence type="ECO:0000259" key="2">
    <source>
        <dbReference type="Pfam" id="PF00675"/>
    </source>
</evidence>
<dbReference type="EMBL" id="JAKGTH010000006">
    <property type="protein sequence ID" value="MCF4100443.1"/>
    <property type="molecule type" value="Genomic_DNA"/>
</dbReference>
<evidence type="ECO:0000256" key="1">
    <source>
        <dbReference type="SAM" id="SignalP"/>
    </source>
</evidence>
<dbReference type="SUPFAM" id="SSF63411">
    <property type="entry name" value="LuxS/MPP-like metallohydrolase"/>
    <property type="match status" value="2"/>
</dbReference>
<sequence length="688" mass="75466">MKNKLTALAVVFLMSFGIQAQVDRTKQPEAGPAPKINLGTPETFKLDNGMKVLLVENHKLPRVNMTLTLDNPPHPEGTKAGVSSLLGDLLGSGSQNIEKDAFNEEIDYLGANVNFFSSGASANTLSKYFPRILELMAEGTLNPNFTQEEFEKSKDRTLEGLKADEKNVAANARKLRSALAYGKNHPYGEMETKESIEALTLENVKNTYNDYFVPQNAYLVIVGDVTLEEVKPMVTKLFGNWKKKDLPSFTIPQPSNVQFTQVNFMDMPNAVQSEVAVVNTIQLKKGDKDYFPVLVANQILGGGGEGRLFLNLREDKGYTYGAYSSTSDDKYVSTFVVSASVRNAVTDSAVVAFLDEIHRIRNEKVSTEELNNAKSKYVGNFVMALEQPTTIARYALNIETDDLPKDFYQNYLKKINAVTAEDVQRVAKKYFMVDKARIVVTGKGSEVAAALENLSYNEKAIPVKYFDRFANSIDKPEFNKAVDKSVTVESVFNKYLKAIGGKETVSTVESVMMLAQAEIQGQKLDLEVKNTASGKSATVIAMGGNPISKQIFNGESGFVVAQGQKVEFTEEQIVAAKASANPFPELEPNGAKIMGVEAVEGKDAYAVALTDDTTNYYDLESGLKVKSVKTVSQGGQTMSIPTGFSNYQEVSGIKFPFTISQSFGPQSFEFNVTSVKVNEGVSDSDFEE</sequence>
<dbReference type="RefSeq" id="WP_236132589.1">
    <property type="nucleotide sequence ID" value="NZ_JAKGTH010000006.1"/>
</dbReference>
<evidence type="ECO:0000313" key="4">
    <source>
        <dbReference type="EMBL" id="MCF4100443.1"/>
    </source>
</evidence>
<dbReference type="PANTHER" id="PTHR11851">
    <property type="entry name" value="METALLOPROTEASE"/>
    <property type="match status" value="1"/>
</dbReference>
<feature type="signal peptide" evidence="1">
    <location>
        <begin position="1"/>
        <end position="20"/>
    </location>
</feature>
<dbReference type="PANTHER" id="PTHR11851:SF224">
    <property type="entry name" value="PROCESSING PROTEASE"/>
    <property type="match status" value="1"/>
</dbReference>
<evidence type="ECO:0000259" key="3">
    <source>
        <dbReference type="Pfam" id="PF05193"/>
    </source>
</evidence>
<reference evidence="4" key="1">
    <citation type="submission" date="2022-01" db="EMBL/GenBank/DDBJ databases">
        <title>Gillisia lutea sp. nov., isolated from marine plastic residues from the Malvarosa beach (Valencia, Spain).</title>
        <authorList>
            <person name="Vidal-Verdu A."/>
            <person name="Molina-Menor E."/>
            <person name="Satari L."/>
            <person name="Pascual J."/>
            <person name="Pereto J."/>
            <person name="Porcar M."/>
        </authorList>
    </citation>
    <scope>NUCLEOTIDE SEQUENCE</scope>
    <source>
        <strain evidence="4">M10.2A</strain>
    </source>
</reference>
<dbReference type="InterPro" id="IPR011249">
    <property type="entry name" value="Metalloenz_LuxS/M16"/>
</dbReference>
<dbReference type="Proteomes" id="UP001179363">
    <property type="component" value="Unassembled WGS sequence"/>
</dbReference>
<name>A0ABS9EGB5_9FLAO</name>
<keyword evidence="1" id="KW-0732">Signal</keyword>
<accession>A0ABS9EGB5</accession>
<evidence type="ECO:0000313" key="5">
    <source>
        <dbReference type="Proteomes" id="UP001179363"/>
    </source>
</evidence>
<feature type="domain" description="Peptidase M16 C-terminal" evidence="3">
    <location>
        <begin position="199"/>
        <end position="376"/>
    </location>
</feature>
<dbReference type="InterPro" id="IPR007863">
    <property type="entry name" value="Peptidase_M16_C"/>
</dbReference>
<gene>
    <name evidence="4" type="ORF">L1I30_02075</name>
</gene>
<comment type="caution">
    <text evidence="4">The sequence shown here is derived from an EMBL/GenBank/DDBJ whole genome shotgun (WGS) entry which is preliminary data.</text>
</comment>